<dbReference type="EMBL" id="JAHLFT010000034">
    <property type="protein sequence ID" value="MBU3828076.1"/>
    <property type="molecule type" value="Genomic_DNA"/>
</dbReference>
<gene>
    <name evidence="2" type="ORF">H9806_02830</name>
</gene>
<dbReference type="InterPro" id="IPR014743">
    <property type="entry name" value="Cl-channel_core"/>
</dbReference>
<sequence>MVGSVEQVLPMIIATFVSYYVLDLLGGRPIYEALRLQMPFKKESDN</sequence>
<dbReference type="SUPFAM" id="SSF81340">
    <property type="entry name" value="Clc chloride channel"/>
    <property type="match status" value="1"/>
</dbReference>
<feature type="transmembrane region" description="Helical" evidence="1">
    <location>
        <begin position="12"/>
        <end position="31"/>
    </location>
</feature>
<protein>
    <submittedName>
        <fullName evidence="2">Uncharacterized protein</fullName>
    </submittedName>
</protein>
<keyword evidence="1" id="KW-0472">Membrane</keyword>
<reference evidence="2" key="1">
    <citation type="journal article" date="2021" name="PeerJ">
        <title>Extensive microbial diversity within the chicken gut microbiome revealed by metagenomics and culture.</title>
        <authorList>
            <person name="Gilroy R."/>
            <person name="Ravi A."/>
            <person name="Getino M."/>
            <person name="Pursley I."/>
            <person name="Horton D.L."/>
            <person name="Alikhan N.F."/>
            <person name="Baker D."/>
            <person name="Gharbi K."/>
            <person name="Hall N."/>
            <person name="Watson M."/>
            <person name="Adriaenssens E.M."/>
            <person name="Foster-Nyarko E."/>
            <person name="Jarju S."/>
            <person name="Secka A."/>
            <person name="Antonio M."/>
            <person name="Oren A."/>
            <person name="Chaudhuri R.R."/>
            <person name="La Ragione R."/>
            <person name="Hildebrand F."/>
            <person name="Pallen M.J."/>
        </authorList>
    </citation>
    <scope>NUCLEOTIDE SEQUENCE</scope>
    <source>
        <strain evidence="2">F6-686</strain>
    </source>
</reference>
<reference evidence="2" key="2">
    <citation type="submission" date="2021-04" db="EMBL/GenBank/DDBJ databases">
        <authorList>
            <person name="Gilroy R."/>
        </authorList>
    </citation>
    <scope>NUCLEOTIDE SEQUENCE</scope>
    <source>
        <strain evidence="2">F6-686</strain>
    </source>
</reference>
<dbReference type="Proteomes" id="UP000823844">
    <property type="component" value="Unassembled WGS sequence"/>
</dbReference>
<accession>A0A9E2KR63</accession>
<name>A0A9E2KR63_9LACO</name>
<evidence type="ECO:0000256" key="1">
    <source>
        <dbReference type="SAM" id="Phobius"/>
    </source>
</evidence>
<comment type="caution">
    <text evidence="2">The sequence shown here is derived from an EMBL/GenBank/DDBJ whole genome shotgun (WGS) entry which is preliminary data.</text>
</comment>
<dbReference type="AlphaFoldDB" id="A0A9E2KR63"/>
<evidence type="ECO:0000313" key="2">
    <source>
        <dbReference type="EMBL" id="MBU3828076.1"/>
    </source>
</evidence>
<keyword evidence="1" id="KW-0812">Transmembrane</keyword>
<keyword evidence="1" id="KW-1133">Transmembrane helix</keyword>
<evidence type="ECO:0000313" key="3">
    <source>
        <dbReference type="Proteomes" id="UP000823844"/>
    </source>
</evidence>
<proteinExistence type="predicted"/>
<organism evidence="2 3">
    <name type="scientific">Candidatus Lactobacillus pullistercoris</name>
    <dbReference type="NCBI Taxonomy" id="2838636"/>
    <lineage>
        <taxon>Bacteria</taxon>
        <taxon>Bacillati</taxon>
        <taxon>Bacillota</taxon>
        <taxon>Bacilli</taxon>
        <taxon>Lactobacillales</taxon>
        <taxon>Lactobacillaceae</taxon>
        <taxon>Lactobacillus</taxon>
    </lineage>
</organism>